<dbReference type="EMBL" id="MVBO01000085">
    <property type="protein sequence ID" value="OZJ03432.1"/>
    <property type="molecule type" value="Genomic_DNA"/>
</dbReference>
<comment type="subcellular location">
    <subcellularLocation>
        <location evidence="2">Chromosome</location>
        <location evidence="2">Telomere</location>
    </subcellularLocation>
    <subcellularLocation>
        <location evidence="1">Nucleus</location>
    </subcellularLocation>
</comment>
<evidence type="ECO:0000313" key="10">
    <source>
        <dbReference type="EMBL" id="OZJ03432.1"/>
    </source>
</evidence>
<feature type="compositionally biased region" description="Low complexity" evidence="7">
    <location>
        <begin position="613"/>
        <end position="630"/>
    </location>
</feature>
<protein>
    <recommendedName>
        <fullName evidence="12">AMP-activated protein kinase glycogen-binding domain-containing protein</fullName>
    </recommendedName>
</protein>
<feature type="domain" description="Telomere-associated protein Rif1 N-terminal" evidence="8">
    <location>
        <begin position="711"/>
        <end position="882"/>
    </location>
</feature>
<feature type="region of interest" description="Disordered" evidence="7">
    <location>
        <begin position="1508"/>
        <end position="1549"/>
    </location>
</feature>
<keyword evidence="11" id="KW-1185">Reference proteome</keyword>
<evidence type="ECO:0000256" key="3">
    <source>
        <dbReference type="ARBA" id="ARBA00022454"/>
    </source>
</evidence>
<feature type="compositionally biased region" description="Basic and acidic residues" evidence="7">
    <location>
        <begin position="481"/>
        <end position="494"/>
    </location>
</feature>
<feature type="region of interest" description="Disordered" evidence="7">
    <location>
        <begin position="1735"/>
        <end position="1771"/>
    </location>
</feature>
<dbReference type="InterPro" id="IPR016024">
    <property type="entry name" value="ARM-type_fold"/>
</dbReference>
<dbReference type="Pfam" id="PF12231">
    <property type="entry name" value="Rif1_N"/>
    <property type="match status" value="1"/>
</dbReference>
<evidence type="ECO:0000259" key="9">
    <source>
        <dbReference type="Pfam" id="PF16561"/>
    </source>
</evidence>
<feature type="compositionally biased region" description="Polar residues" evidence="7">
    <location>
        <begin position="1597"/>
        <end position="1614"/>
    </location>
</feature>
<evidence type="ECO:0000256" key="5">
    <source>
        <dbReference type="ARBA" id="ARBA00023242"/>
    </source>
</evidence>
<keyword evidence="3" id="KW-0158">Chromosome</keyword>
<feature type="region of interest" description="Disordered" evidence="7">
    <location>
        <begin position="301"/>
        <end position="346"/>
    </location>
</feature>
<dbReference type="SUPFAM" id="SSF81296">
    <property type="entry name" value="E set domains"/>
    <property type="match status" value="1"/>
</dbReference>
<dbReference type="Proteomes" id="UP000242875">
    <property type="component" value="Unassembled WGS sequence"/>
</dbReference>
<evidence type="ECO:0000259" key="8">
    <source>
        <dbReference type="Pfam" id="PF12231"/>
    </source>
</evidence>
<evidence type="ECO:0000313" key="11">
    <source>
        <dbReference type="Proteomes" id="UP000242875"/>
    </source>
</evidence>
<comment type="caution">
    <text evidence="10">The sequence shown here is derived from an EMBL/GenBank/DDBJ whole genome shotgun (WGS) entry which is preliminary data.</text>
</comment>
<feature type="region of interest" description="Disordered" evidence="7">
    <location>
        <begin position="472"/>
        <end position="640"/>
    </location>
</feature>
<feature type="domain" description="AMP-activated protein kinase glycogen-binding" evidence="9">
    <location>
        <begin position="6"/>
        <end position="88"/>
    </location>
</feature>
<evidence type="ECO:0008006" key="12">
    <source>
        <dbReference type="Google" id="ProtNLM"/>
    </source>
</evidence>
<feature type="region of interest" description="Disordered" evidence="7">
    <location>
        <begin position="1676"/>
        <end position="1707"/>
    </location>
</feature>
<dbReference type="Pfam" id="PF16561">
    <property type="entry name" value="AMPK1_CBM"/>
    <property type="match status" value="1"/>
</dbReference>
<dbReference type="InterPro" id="IPR022031">
    <property type="entry name" value="Rif1_N"/>
</dbReference>
<dbReference type="InterPro" id="IPR013783">
    <property type="entry name" value="Ig-like_fold"/>
</dbReference>
<reference evidence="10 11" key="1">
    <citation type="journal article" date="2017" name="Mycologia">
        <title>Bifiguratus adelaidae, gen. et sp. nov., a new member of Mucoromycotina in endophytic and soil-dwelling habitats.</title>
        <authorList>
            <person name="Torres-Cruz T.J."/>
            <person name="Billingsley Tobias T.L."/>
            <person name="Almatruk M."/>
            <person name="Hesse C."/>
            <person name="Kuske C.R."/>
            <person name="Desiro A."/>
            <person name="Benucci G.M."/>
            <person name="Bonito G."/>
            <person name="Stajich J.E."/>
            <person name="Dunlap C."/>
            <person name="Arnold A.E."/>
            <person name="Porras-Alfaro A."/>
        </authorList>
    </citation>
    <scope>NUCLEOTIDE SEQUENCE [LARGE SCALE GENOMIC DNA]</scope>
    <source>
        <strain evidence="10 11">AZ0501</strain>
    </source>
</reference>
<dbReference type="Gene3D" id="2.60.40.10">
    <property type="entry name" value="Immunoglobulins"/>
    <property type="match status" value="1"/>
</dbReference>
<gene>
    <name evidence="10" type="ORF">BZG36_03187</name>
</gene>
<keyword evidence="6" id="KW-0131">Cell cycle</keyword>
<dbReference type="InterPro" id="IPR014756">
    <property type="entry name" value="Ig_E-set"/>
</dbReference>
<keyword evidence="5" id="KW-0539">Nucleus</keyword>
<name>A0A261XYL6_9FUNG</name>
<dbReference type="InterPro" id="IPR032640">
    <property type="entry name" value="AMPK1_CBM"/>
</dbReference>
<organism evidence="10 11">
    <name type="scientific">Bifiguratus adelaidae</name>
    <dbReference type="NCBI Taxonomy" id="1938954"/>
    <lineage>
        <taxon>Eukaryota</taxon>
        <taxon>Fungi</taxon>
        <taxon>Fungi incertae sedis</taxon>
        <taxon>Mucoromycota</taxon>
        <taxon>Mucoromycotina</taxon>
        <taxon>Endogonomycetes</taxon>
        <taxon>Endogonales</taxon>
        <taxon>Endogonales incertae sedis</taxon>
        <taxon>Bifiguratus</taxon>
    </lineage>
</organism>
<accession>A0A261XYL6</accession>
<dbReference type="PANTHER" id="PTHR22928:SF3">
    <property type="entry name" value="TELOMERE-ASSOCIATED PROTEIN RIF1"/>
    <property type="match status" value="1"/>
</dbReference>
<feature type="region of interest" description="Disordered" evidence="7">
    <location>
        <begin position="1584"/>
        <end position="1652"/>
    </location>
</feature>
<sequence>MATFEYTFVWPSAAHNTVVVTGSFDNWSQSTPLQKDEAQNRFAATVAVPRGSERIFYKFVVDGTWTTSEVEGAQVTRDEEGNANNYIDPTPIEEEEKPLHDSAAGQTATVETAANVAAIDEMAKDQDTAVSKDVPNGTVEASTPITEVDSVPQPVLPADVVPTDNAQVKEDQEDPALFAASSNDVNEDPAFGAETEPIVIGEPTEDSQVVVTPPQPKADDLEHAVIAEPPVAAPPLSIEESVEELESGKAAPDIEAINRALTPPTSPQSVVSPLKAEAVAAEPNGLPQEEFGLGKEAVPVEADTTTQAEPVTPAAEPITEESVTPTAEPVAEEPAAPTAEPVAEESVAPIAEPVAEEPAAPIAEPVAEEPVAPIAEPVAEESVAPTAEPVTEVPSLKDVAPEVVTVGAGLVPQQAVIDTATAAPRTQPELEVEEPVVPETESSADATVPLTSQIEQIEADKVEDAAISAAVAADEVAAPVPKEEGLFERAKEAAAEPEPESADIPADASVPESLAVGQSRDTATDIKDAEFEAPKEEATPAETTAEPAQASLETGQPQPEKAIVDTAEEPTQAPELPKQDAPVPQETPVVDAPAADTKGETDAPAEVQAQPTEQAAVSQPASQQEQSEPAQTKEKEQKKGKFLKRIKSLFKGDFGSPLRAAFSKFGDFHFTKELPNSVLKERAEDIVDTLCTAYDSSTRESAKAELFNLGARVPEWLTFIFEGVLNPQCNEECRAASFKMLKALYAEPPMDADSAKAIQNALSKNATHMFQRLLHLLEKRQEIHVLKVWTILVDLLGDTIHKGKAMQMPLKIIEACFNTRNPSVQKQAFEAWIHLILNFEINAFILHPKRLVLIQTPIENCLRNTKHTSVKSSALKAWITLLSVCGEQGRQQHFDLVVARPARLILQDLDPFISRAGLCVIATLLGATGEVISLEENERINREFANLLTVLSPFEPVWIRKHVSGALELFWVAFNGEIENLLRNSDNDDPSYYVKLDAPKRYLMRKSFAKIWRGLLDALQKAKATEVIPSSASILSLHQCLHLIEKIMTFEDVRLAKTEHRHTALIIAKYLVDALTAAFGARIMVSSKFEIMFAEEDGSPFETYKSKVTPLEFLIHQWLRRASGSSQDQQDVFIAAFDEWLEIAGGAMRVYASALRFIVTKGADQVSDDDYEFKIKHWSVLASSLQRYMNRSNSLTDILYPGQDRCHPVVNDILLYPLSHCIASGKDLNHIMSALWADVIESFCRVAQTKLSDADITLSLLATKLLNEFAKMDSEELCNVRRIDLVVNAAVPMLRTIEIGSTFEHESIVSLNSFMMGKALSSASRMTKASPSPAGPLLDLTAALLRTCYMCLQSTGGKEAMSLDTIIDFLVALTQFLEKLPRSLVVPVLRLLTDSLIWWLTDETGHIHKQTSKNRKALERELHNMHIQILKGVKAVTPHDSKLLNIISTYLCAAFMSPCRSIFESTVAFWNETFGKRLHPQHYPDTIKDLLGVVGTKVHIEIANAPETRKRKREWNEVSEKENVPTPNRKPEGSIHRSKRTPPPSDASKLFANFQNELRLKQAEMQARSPIAIKRFTEEKSKSFQEYNAQPAHIFQKSKSQTPTYRKPQMSTLYENDEEQDSVDRSKERHSRTPTPVKRRSRSPVSEDDEYEPVVHERYRPFTRVARVQERAQLFESLQKGRPSTPSEVNYTPGRTNGEANQNATAPPTIYVKSKLFDTNDSSRISTRSMATIGAEITAQDPPTFASDDSSDPETPEEATTDALAKSDPSLFQDEAMKKALMTIKRYVDTVNSQMDEEEYAEDRQH</sequence>
<evidence type="ECO:0000256" key="4">
    <source>
        <dbReference type="ARBA" id="ARBA00022895"/>
    </source>
</evidence>
<dbReference type="GO" id="GO:0140445">
    <property type="term" value="C:chromosome, telomeric repeat region"/>
    <property type="evidence" value="ECO:0007669"/>
    <property type="project" value="TreeGrafter"/>
</dbReference>
<proteinExistence type="predicted"/>
<feature type="compositionally biased region" description="Basic and acidic residues" evidence="7">
    <location>
        <begin position="522"/>
        <end position="538"/>
    </location>
</feature>
<dbReference type="OrthoDB" id="5873279at2759"/>
<feature type="compositionally biased region" description="Polar residues" evidence="7">
    <location>
        <begin position="1682"/>
        <end position="1706"/>
    </location>
</feature>
<dbReference type="CDD" id="cd02859">
    <property type="entry name" value="E_set_AMPKbeta_like_N"/>
    <property type="match status" value="1"/>
</dbReference>
<dbReference type="SUPFAM" id="SSF48371">
    <property type="entry name" value="ARM repeat"/>
    <property type="match status" value="1"/>
</dbReference>
<evidence type="ECO:0000256" key="7">
    <source>
        <dbReference type="SAM" id="MobiDB-lite"/>
    </source>
</evidence>
<evidence type="ECO:0000256" key="6">
    <source>
        <dbReference type="ARBA" id="ARBA00023306"/>
    </source>
</evidence>
<feature type="compositionally biased region" description="Basic and acidic residues" evidence="7">
    <location>
        <begin position="1514"/>
        <end position="1535"/>
    </location>
</feature>
<dbReference type="GO" id="GO:0005634">
    <property type="term" value="C:nucleus"/>
    <property type="evidence" value="ECO:0007669"/>
    <property type="project" value="UniProtKB-SubCell"/>
</dbReference>
<evidence type="ECO:0000256" key="1">
    <source>
        <dbReference type="ARBA" id="ARBA00004123"/>
    </source>
</evidence>
<feature type="compositionally biased region" description="Acidic residues" evidence="7">
    <location>
        <begin position="1749"/>
        <end position="1760"/>
    </location>
</feature>
<dbReference type="GO" id="GO:0000723">
    <property type="term" value="P:telomere maintenance"/>
    <property type="evidence" value="ECO:0007669"/>
    <property type="project" value="TreeGrafter"/>
</dbReference>
<feature type="compositionally biased region" description="Basic residues" evidence="7">
    <location>
        <begin position="1628"/>
        <end position="1642"/>
    </location>
</feature>
<feature type="compositionally biased region" description="Low complexity" evidence="7">
    <location>
        <begin position="323"/>
        <end position="346"/>
    </location>
</feature>
<evidence type="ECO:0000256" key="2">
    <source>
        <dbReference type="ARBA" id="ARBA00004574"/>
    </source>
</evidence>
<dbReference type="PANTHER" id="PTHR22928">
    <property type="entry name" value="TELOMERE-ASSOCIATED PROTEIN RIF1"/>
    <property type="match status" value="1"/>
</dbReference>
<feature type="region of interest" description="Disordered" evidence="7">
    <location>
        <begin position="421"/>
        <end position="449"/>
    </location>
</feature>
<keyword evidence="4" id="KW-0779">Telomere</keyword>